<evidence type="ECO:0000313" key="3">
    <source>
        <dbReference type="WBParaSite" id="L893_g15024.t1"/>
    </source>
</evidence>
<sequence length="326" mass="35643">MMPNQQNPNQFIPSPNVGASQQQQHMGMYPGMRQHQQPMGGTPQMFAPGSVESGPRSVMGMGGPPSVSSAQGPPFGSMQQSMSNPMLAGMGGMAGSMGGGMPGMANIKIEPPQSVGPASVGSQPQQMTLPGMSGMQQNMMPGGPHDQHHRQQHHHQAQQQAAPPQPAPEQKRLNPPPYPAHILENLEEQSVERLTVIGKELTQDLTFRCLTLLNVLKASDRRMVGTNEPSTIIEYCVQLFNYLAKIRVILDNNPKVNKRPMTNDEWISYLSGATGIPEKREDLTEKEDKCEENRLKLIDLMTDLKMVDWMASVSDPHSVAGPEPLK</sequence>
<accession>A0A1I7YCY3</accession>
<feature type="compositionally biased region" description="Basic residues" evidence="1">
    <location>
        <begin position="147"/>
        <end position="156"/>
    </location>
</feature>
<keyword evidence="2" id="KW-1185">Reference proteome</keyword>
<evidence type="ECO:0000256" key="1">
    <source>
        <dbReference type="SAM" id="MobiDB-lite"/>
    </source>
</evidence>
<organism evidence="2 3">
    <name type="scientific">Steinernema glaseri</name>
    <dbReference type="NCBI Taxonomy" id="37863"/>
    <lineage>
        <taxon>Eukaryota</taxon>
        <taxon>Metazoa</taxon>
        <taxon>Ecdysozoa</taxon>
        <taxon>Nematoda</taxon>
        <taxon>Chromadorea</taxon>
        <taxon>Rhabditida</taxon>
        <taxon>Tylenchina</taxon>
        <taxon>Panagrolaimomorpha</taxon>
        <taxon>Strongyloidoidea</taxon>
        <taxon>Steinernematidae</taxon>
        <taxon>Steinernema</taxon>
    </lineage>
</organism>
<dbReference type="WBParaSite" id="L893_g15024.t1">
    <property type="protein sequence ID" value="L893_g15024.t1"/>
    <property type="gene ID" value="L893_g15024"/>
</dbReference>
<protein>
    <submittedName>
        <fullName evidence="3">Mediator complex subunit 7</fullName>
    </submittedName>
</protein>
<name>A0A1I7YCY3_9BILA</name>
<dbReference type="Proteomes" id="UP000095287">
    <property type="component" value="Unplaced"/>
</dbReference>
<feature type="region of interest" description="Disordered" evidence="1">
    <location>
        <begin position="1"/>
        <end position="54"/>
    </location>
</feature>
<feature type="region of interest" description="Disordered" evidence="1">
    <location>
        <begin position="133"/>
        <end position="180"/>
    </location>
</feature>
<evidence type="ECO:0000313" key="2">
    <source>
        <dbReference type="Proteomes" id="UP000095287"/>
    </source>
</evidence>
<dbReference type="AlphaFoldDB" id="A0A1I7YCY3"/>
<proteinExistence type="predicted"/>
<reference evidence="3" key="1">
    <citation type="submission" date="2016-11" db="UniProtKB">
        <authorList>
            <consortium name="WormBaseParasite"/>
        </authorList>
    </citation>
    <scope>IDENTIFICATION</scope>
</reference>
<feature type="compositionally biased region" description="Polar residues" evidence="1">
    <location>
        <begin position="1"/>
        <end position="25"/>
    </location>
</feature>